<gene>
    <name evidence="1" type="ORF">RSOLAG1IB_07412</name>
</gene>
<evidence type="ECO:0000313" key="1">
    <source>
        <dbReference type="EMBL" id="CEL54920.1"/>
    </source>
</evidence>
<dbReference type="InterPro" id="IPR036188">
    <property type="entry name" value="FAD/NAD-bd_sf"/>
</dbReference>
<accession>A0A0B7FBJ0</accession>
<dbReference type="STRING" id="1108050.A0A0B7FBJ0"/>
<dbReference type="AlphaFoldDB" id="A0A0B7FBJ0"/>
<evidence type="ECO:0008006" key="3">
    <source>
        <dbReference type="Google" id="ProtNLM"/>
    </source>
</evidence>
<keyword evidence="2" id="KW-1185">Reference proteome</keyword>
<dbReference type="OrthoDB" id="2647594at2759"/>
<evidence type="ECO:0000313" key="2">
    <source>
        <dbReference type="Proteomes" id="UP000059188"/>
    </source>
</evidence>
<dbReference type="Gene3D" id="3.50.50.60">
    <property type="entry name" value="FAD/NAD(P)-binding domain"/>
    <property type="match status" value="1"/>
</dbReference>
<dbReference type="SUPFAM" id="SSF51905">
    <property type="entry name" value="FAD/NAD(P)-binding domain"/>
    <property type="match status" value="1"/>
</dbReference>
<organism evidence="1 2">
    <name type="scientific">Thanatephorus cucumeris (strain AG1-IB / isolate 7/3/14)</name>
    <name type="common">Lettuce bottom rot fungus</name>
    <name type="synonym">Rhizoctonia solani</name>
    <dbReference type="NCBI Taxonomy" id="1108050"/>
    <lineage>
        <taxon>Eukaryota</taxon>
        <taxon>Fungi</taxon>
        <taxon>Dikarya</taxon>
        <taxon>Basidiomycota</taxon>
        <taxon>Agaricomycotina</taxon>
        <taxon>Agaricomycetes</taxon>
        <taxon>Cantharellales</taxon>
        <taxon>Ceratobasidiaceae</taxon>
        <taxon>Rhizoctonia</taxon>
        <taxon>Rhizoctonia solani AG-1</taxon>
    </lineage>
</organism>
<dbReference type="Gene3D" id="3.30.9.100">
    <property type="match status" value="1"/>
</dbReference>
<name>A0A0B7FBJ0_THACB</name>
<sequence length="146" mass="15824">MDEVEFDVIVVGGGVAGCATVLSLIRSAPDARFVLVDNASPARFKIGESLPGEARRFLQYLSSSITERLEQATAQGVHTHCTGNASVWQSLDLQETFAITNPFGKGWHLNRAAFDDHFRTCVRSLCDSGATPSSKVINASFNKHII</sequence>
<protein>
    <recommendedName>
        <fullName evidence="3">FAD dependent oxidoreductase domain-containing protein</fullName>
    </recommendedName>
</protein>
<dbReference type="Proteomes" id="UP000059188">
    <property type="component" value="Unassembled WGS sequence"/>
</dbReference>
<dbReference type="EMBL" id="LN679118">
    <property type="protein sequence ID" value="CEL54920.1"/>
    <property type="molecule type" value="Genomic_DNA"/>
</dbReference>
<reference evidence="1 2" key="1">
    <citation type="submission" date="2014-11" db="EMBL/GenBank/DDBJ databases">
        <authorList>
            <person name="Wibberg Daniel"/>
        </authorList>
    </citation>
    <scope>NUCLEOTIDE SEQUENCE [LARGE SCALE GENOMIC DNA]</scope>
    <source>
        <strain evidence="1">Rhizoctonia solani AG1-IB 7/3/14</strain>
    </source>
</reference>
<proteinExistence type="predicted"/>